<organism evidence="5 6">
    <name type="scientific">Haematococcus lacustris</name>
    <name type="common">Green alga</name>
    <name type="synonym">Haematococcus pluvialis</name>
    <dbReference type="NCBI Taxonomy" id="44745"/>
    <lineage>
        <taxon>Eukaryota</taxon>
        <taxon>Viridiplantae</taxon>
        <taxon>Chlorophyta</taxon>
        <taxon>core chlorophytes</taxon>
        <taxon>Chlorophyceae</taxon>
        <taxon>CS clade</taxon>
        <taxon>Chlamydomonadales</taxon>
        <taxon>Haematococcaceae</taxon>
        <taxon>Haematococcus</taxon>
    </lineage>
</organism>
<dbReference type="PANTHER" id="PTHR11586">
    <property type="entry name" value="TRNA-AMINOACYLATION COFACTOR ARC1 FAMILY MEMBER"/>
    <property type="match status" value="1"/>
</dbReference>
<dbReference type="AlphaFoldDB" id="A0A699Y789"/>
<dbReference type="Gene3D" id="2.40.50.140">
    <property type="entry name" value="Nucleic acid-binding proteins"/>
    <property type="match status" value="1"/>
</dbReference>
<evidence type="ECO:0000256" key="2">
    <source>
        <dbReference type="ARBA" id="ARBA00022884"/>
    </source>
</evidence>
<dbReference type="InterPro" id="IPR012340">
    <property type="entry name" value="NA-bd_OB-fold"/>
</dbReference>
<accession>A0A699Y789</accession>
<keyword evidence="1 3" id="KW-0820">tRNA-binding</keyword>
<reference evidence="5 6" key="1">
    <citation type="submission" date="2020-02" db="EMBL/GenBank/DDBJ databases">
        <title>Draft genome sequence of Haematococcus lacustris strain NIES-144.</title>
        <authorList>
            <person name="Morimoto D."/>
            <person name="Nakagawa S."/>
            <person name="Yoshida T."/>
            <person name="Sawayama S."/>
        </authorList>
    </citation>
    <scope>NUCLEOTIDE SEQUENCE [LARGE SCALE GENOMIC DNA]</scope>
    <source>
        <strain evidence="5 6">NIES-144</strain>
    </source>
</reference>
<dbReference type="GO" id="GO:0000049">
    <property type="term" value="F:tRNA binding"/>
    <property type="evidence" value="ECO:0007669"/>
    <property type="project" value="UniProtKB-UniRule"/>
</dbReference>
<dbReference type="EMBL" id="BLLF01000021">
    <property type="protein sequence ID" value="GFH06080.1"/>
    <property type="molecule type" value="Genomic_DNA"/>
</dbReference>
<protein>
    <recommendedName>
        <fullName evidence="4">tRNA-binding domain-containing protein</fullName>
    </recommendedName>
</protein>
<evidence type="ECO:0000256" key="1">
    <source>
        <dbReference type="ARBA" id="ARBA00022555"/>
    </source>
</evidence>
<evidence type="ECO:0000313" key="5">
    <source>
        <dbReference type="EMBL" id="GFH06080.1"/>
    </source>
</evidence>
<evidence type="ECO:0000313" key="6">
    <source>
        <dbReference type="Proteomes" id="UP000485058"/>
    </source>
</evidence>
<comment type="caution">
    <text evidence="5">The sequence shown here is derived from an EMBL/GenBank/DDBJ whole genome shotgun (WGS) entry which is preliminary data.</text>
</comment>
<dbReference type="PANTHER" id="PTHR11586:SF47">
    <property type="entry name" value="NUCLEIC ACID-BINDING, OB-FOLD-LIKE PROTEIN"/>
    <property type="match status" value="1"/>
</dbReference>
<keyword evidence="6" id="KW-1185">Reference proteome</keyword>
<proteinExistence type="predicted"/>
<dbReference type="InterPro" id="IPR002547">
    <property type="entry name" value="tRNA-bd_dom"/>
</dbReference>
<dbReference type="InterPro" id="IPR051270">
    <property type="entry name" value="Tyrosine-tRNA_ligase_regulator"/>
</dbReference>
<evidence type="ECO:0000259" key="4">
    <source>
        <dbReference type="PROSITE" id="PS50886"/>
    </source>
</evidence>
<sequence>MDMVLLGLGLYVEQIDVGEPEPRTIVSGLVGFVPLEQMQERLVLVICNLKARNMRGVKSHGMVLCASNSAHDQPLKLIAQESYQAGDVVK</sequence>
<gene>
    <name evidence="5" type="ORF">HaLaN_00650</name>
</gene>
<dbReference type="SUPFAM" id="SSF50249">
    <property type="entry name" value="Nucleic acid-binding proteins"/>
    <property type="match status" value="1"/>
</dbReference>
<dbReference type="PROSITE" id="PS50886">
    <property type="entry name" value="TRBD"/>
    <property type="match status" value="1"/>
</dbReference>
<feature type="domain" description="TRNA-binding" evidence="4">
    <location>
        <begin position="1"/>
        <end position="90"/>
    </location>
</feature>
<dbReference type="Proteomes" id="UP000485058">
    <property type="component" value="Unassembled WGS sequence"/>
</dbReference>
<evidence type="ECO:0000256" key="3">
    <source>
        <dbReference type="PROSITE-ProRule" id="PRU00209"/>
    </source>
</evidence>
<name>A0A699Y789_HAELA</name>
<dbReference type="Pfam" id="PF01588">
    <property type="entry name" value="tRNA_bind"/>
    <property type="match status" value="1"/>
</dbReference>
<keyword evidence="2 3" id="KW-0694">RNA-binding</keyword>